<keyword evidence="3" id="KW-1185">Reference proteome</keyword>
<accession>A0AAD2E8M4</accession>
<dbReference type="EMBL" id="OU503052">
    <property type="protein sequence ID" value="CAI9780298.1"/>
    <property type="molecule type" value="Genomic_DNA"/>
</dbReference>
<protein>
    <recommendedName>
        <fullName evidence="1">F-box domain-containing protein</fullName>
    </recommendedName>
</protein>
<evidence type="ECO:0000313" key="2">
    <source>
        <dbReference type="EMBL" id="CAI9780298.1"/>
    </source>
</evidence>
<dbReference type="AlphaFoldDB" id="A0AAD2E8M4"/>
<dbReference type="InterPro" id="IPR001810">
    <property type="entry name" value="F-box_dom"/>
</dbReference>
<name>A0AAD2E8M4_9LAMI</name>
<proteinExistence type="predicted"/>
<evidence type="ECO:0000259" key="1">
    <source>
        <dbReference type="Pfam" id="PF00646"/>
    </source>
</evidence>
<gene>
    <name evidence="2" type="ORF">FPE_LOCUS27728</name>
</gene>
<sequence length="112" mass="12133">MASSFDQSPLLPGIKVLPSALIATIMTNLDIRSIQSLASTCKTFRSCAAHILSFIPTFHLFDIAPLMDLLRPLLPSNPYLRSLKSFATTIAPTSCGGYKALHPKICQLAESN</sequence>
<dbReference type="Proteomes" id="UP000834106">
    <property type="component" value="Chromosome 17"/>
</dbReference>
<evidence type="ECO:0000313" key="3">
    <source>
        <dbReference type="Proteomes" id="UP000834106"/>
    </source>
</evidence>
<dbReference type="InterPro" id="IPR036047">
    <property type="entry name" value="F-box-like_dom_sf"/>
</dbReference>
<reference evidence="2" key="1">
    <citation type="submission" date="2023-05" db="EMBL/GenBank/DDBJ databases">
        <authorList>
            <person name="Huff M."/>
        </authorList>
    </citation>
    <scope>NUCLEOTIDE SEQUENCE</scope>
</reference>
<organism evidence="2 3">
    <name type="scientific">Fraxinus pennsylvanica</name>
    <dbReference type="NCBI Taxonomy" id="56036"/>
    <lineage>
        <taxon>Eukaryota</taxon>
        <taxon>Viridiplantae</taxon>
        <taxon>Streptophyta</taxon>
        <taxon>Embryophyta</taxon>
        <taxon>Tracheophyta</taxon>
        <taxon>Spermatophyta</taxon>
        <taxon>Magnoliopsida</taxon>
        <taxon>eudicotyledons</taxon>
        <taxon>Gunneridae</taxon>
        <taxon>Pentapetalae</taxon>
        <taxon>asterids</taxon>
        <taxon>lamiids</taxon>
        <taxon>Lamiales</taxon>
        <taxon>Oleaceae</taxon>
        <taxon>Oleeae</taxon>
        <taxon>Fraxinus</taxon>
    </lineage>
</organism>
<feature type="domain" description="F-box" evidence="1">
    <location>
        <begin position="17"/>
        <end position="48"/>
    </location>
</feature>
<dbReference type="SUPFAM" id="SSF81383">
    <property type="entry name" value="F-box domain"/>
    <property type="match status" value="1"/>
</dbReference>
<dbReference type="Pfam" id="PF00646">
    <property type="entry name" value="F-box"/>
    <property type="match status" value="1"/>
</dbReference>